<name>A0AAD4NYU5_PERFH</name>
<sequence>MLSDSDADCILVDLAARIDDLAEEANELGGTPSLFRVKLFSLSGSGSAVGLPFPSVSINCKRFLGMIYNGYFGTMTSFAKFDFGIN</sequence>
<dbReference type="AlphaFoldDB" id="A0AAD4NYU5"/>
<comment type="caution">
    <text evidence="1">The sequence shown here is derived from an EMBL/GenBank/DDBJ whole genome shotgun (WGS) entry which is preliminary data.</text>
</comment>
<evidence type="ECO:0000313" key="1">
    <source>
        <dbReference type="EMBL" id="KAH6757660.1"/>
    </source>
</evidence>
<dbReference type="Proteomes" id="UP001190926">
    <property type="component" value="Unassembled WGS sequence"/>
</dbReference>
<proteinExistence type="predicted"/>
<dbReference type="EMBL" id="SDAM02028829">
    <property type="protein sequence ID" value="KAH6757660.1"/>
    <property type="molecule type" value="Genomic_DNA"/>
</dbReference>
<gene>
    <name evidence="1" type="ORF">C2S53_020880</name>
</gene>
<reference evidence="1 2" key="1">
    <citation type="journal article" date="2021" name="Nat. Commun.">
        <title>Incipient diploidization of the medicinal plant Perilla within 10,000 years.</title>
        <authorList>
            <person name="Zhang Y."/>
            <person name="Shen Q."/>
            <person name="Leng L."/>
            <person name="Zhang D."/>
            <person name="Chen S."/>
            <person name="Shi Y."/>
            <person name="Ning Z."/>
            <person name="Chen S."/>
        </authorList>
    </citation>
    <scope>NUCLEOTIDE SEQUENCE [LARGE SCALE GENOMIC DNA]</scope>
    <source>
        <strain evidence="2">cv. PC099</strain>
    </source>
</reference>
<organism evidence="1 2">
    <name type="scientific">Perilla frutescens var. hirtella</name>
    <name type="common">Perilla citriodora</name>
    <name type="synonym">Perilla setoyensis</name>
    <dbReference type="NCBI Taxonomy" id="608512"/>
    <lineage>
        <taxon>Eukaryota</taxon>
        <taxon>Viridiplantae</taxon>
        <taxon>Streptophyta</taxon>
        <taxon>Embryophyta</taxon>
        <taxon>Tracheophyta</taxon>
        <taxon>Spermatophyta</taxon>
        <taxon>Magnoliopsida</taxon>
        <taxon>eudicotyledons</taxon>
        <taxon>Gunneridae</taxon>
        <taxon>Pentapetalae</taxon>
        <taxon>asterids</taxon>
        <taxon>lamiids</taxon>
        <taxon>Lamiales</taxon>
        <taxon>Lamiaceae</taxon>
        <taxon>Nepetoideae</taxon>
        <taxon>Elsholtzieae</taxon>
        <taxon>Perilla</taxon>
    </lineage>
</organism>
<keyword evidence="2" id="KW-1185">Reference proteome</keyword>
<feature type="non-terminal residue" evidence="1">
    <location>
        <position position="86"/>
    </location>
</feature>
<evidence type="ECO:0000313" key="2">
    <source>
        <dbReference type="Proteomes" id="UP001190926"/>
    </source>
</evidence>
<protein>
    <submittedName>
        <fullName evidence="1">Uncharacterized protein</fullName>
    </submittedName>
</protein>
<accession>A0AAD4NYU5</accession>